<feature type="region of interest" description="Disordered" evidence="1">
    <location>
        <begin position="147"/>
        <end position="170"/>
    </location>
</feature>
<proteinExistence type="predicted"/>
<evidence type="ECO:0000313" key="2">
    <source>
        <dbReference type="EMBL" id="MCG2613408.1"/>
    </source>
</evidence>
<organism evidence="2 3">
    <name type="scientific">Terrimonas ginsenosidimutans</name>
    <dbReference type="NCBI Taxonomy" id="2908004"/>
    <lineage>
        <taxon>Bacteria</taxon>
        <taxon>Pseudomonadati</taxon>
        <taxon>Bacteroidota</taxon>
        <taxon>Chitinophagia</taxon>
        <taxon>Chitinophagales</taxon>
        <taxon>Chitinophagaceae</taxon>
        <taxon>Terrimonas</taxon>
    </lineage>
</organism>
<feature type="compositionally biased region" description="Low complexity" evidence="1">
    <location>
        <begin position="155"/>
        <end position="170"/>
    </location>
</feature>
<keyword evidence="3" id="KW-1185">Reference proteome</keyword>
<dbReference type="EMBL" id="JAKLTR010000002">
    <property type="protein sequence ID" value="MCG2613408.1"/>
    <property type="molecule type" value="Genomic_DNA"/>
</dbReference>
<name>A0ABS9KM51_9BACT</name>
<dbReference type="Proteomes" id="UP001165367">
    <property type="component" value="Unassembled WGS sequence"/>
</dbReference>
<accession>A0ABS9KM51</accession>
<evidence type="ECO:0000313" key="3">
    <source>
        <dbReference type="Proteomes" id="UP001165367"/>
    </source>
</evidence>
<comment type="caution">
    <text evidence="2">The sequence shown here is derived from an EMBL/GenBank/DDBJ whole genome shotgun (WGS) entry which is preliminary data.</text>
</comment>
<protein>
    <submittedName>
        <fullName evidence="2">Uncharacterized protein</fullName>
    </submittedName>
</protein>
<dbReference type="RefSeq" id="WP_237868636.1">
    <property type="nucleotide sequence ID" value="NZ_JAKLTR010000002.1"/>
</dbReference>
<evidence type="ECO:0000256" key="1">
    <source>
        <dbReference type="SAM" id="MobiDB-lite"/>
    </source>
</evidence>
<sequence length="170" mass="18346">MSMPSIPTSFTHKLRPETTFDVDTTLDGGLDTNLSGSFGAIHSGSLETKVSGELKTDNVLKLTGDANQPVATDSKVEILNLPRFTLQDIKDMMKVRMRIPNYSNVCVKLFGVEMLSVCVSGEGQVITEPYIPNAAERCETTDCCEPDTRPFPDRGNVTGNTAGQNTGNNG</sequence>
<reference evidence="2" key="1">
    <citation type="submission" date="2022-01" db="EMBL/GenBank/DDBJ databases">
        <authorList>
            <person name="Jo J.-H."/>
            <person name="Im W.-T."/>
        </authorList>
    </citation>
    <scope>NUCLEOTIDE SEQUENCE</scope>
    <source>
        <strain evidence="2">NA20</strain>
    </source>
</reference>
<gene>
    <name evidence="2" type="ORF">LZZ85_03915</name>
</gene>